<reference evidence="2 3" key="1">
    <citation type="submission" date="2018-08" db="EMBL/GenBank/DDBJ databases">
        <title>Genomic investigation of the strawberry pathogen Phytophthora fragariae indicates pathogenicity is determined by transcriptional variation in three key races.</title>
        <authorList>
            <person name="Adams T.M."/>
            <person name="Armitage A.D."/>
            <person name="Sobczyk M.K."/>
            <person name="Bates H.J."/>
            <person name="Dunwell J.M."/>
            <person name="Nellist C.F."/>
            <person name="Harrison R.J."/>
        </authorList>
    </citation>
    <scope>NUCLEOTIDE SEQUENCE [LARGE SCALE GENOMIC DNA]</scope>
    <source>
        <strain evidence="2 3">SCRP333</strain>
    </source>
</reference>
<name>A0A6A4F6E6_9STRA</name>
<proteinExistence type="predicted"/>
<feature type="compositionally biased region" description="Low complexity" evidence="1">
    <location>
        <begin position="58"/>
        <end position="70"/>
    </location>
</feature>
<feature type="region of interest" description="Disordered" evidence="1">
    <location>
        <begin position="58"/>
        <end position="94"/>
    </location>
</feature>
<comment type="caution">
    <text evidence="2">The sequence shown here is derived from an EMBL/GenBank/DDBJ whole genome shotgun (WGS) entry which is preliminary data.</text>
</comment>
<feature type="compositionally biased region" description="Basic and acidic residues" evidence="1">
    <location>
        <begin position="85"/>
        <end position="94"/>
    </location>
</feature>
<accession>A0A6A4F6E6</accession>
<dbReference type="AlphaFoldDB" id="A0A6A4F6E6"/>
<gene>
    <name evidence="2" type="ORF">PR003_g15701</name>
</gene>
<protein>
    <submittedName>
        <fullName evidence="2">Uncharacterized protein</fullName>
    </submittedName>
</protein>
<evidence type="ECO:0000313" key="3">
    <source>
        <dbReference type="Proteomes" id="UP000434957"/>
    </source>
</evidence>
<dbReference type="EMBL" id="QXFT01001104">
    <property type="protein sequence ID" value="KAE9328795.1"/>
    <property type="molecule type" value="Genomic_DNA"/>
</dbReference>
<dbReference type="Proteomes" id="UP000434957">
    <property type="component" value="Unassembled WGS sequence"/>
</dbReference>
<organism evidence="2 3">
    <name type="scientific">Phytophthora rubi</name>
    <dbReference type="NCBI Taxonomy" id="129364"/>
    <lineage>
        <taxon>Eukaryota</taxon>
        <taxon>Sar</taxon>
        <taxon>Stramenopiles</taxon>
        <taxon>Oomycota</taxon>
        <taxon>Peronosporomycetes</taxon>
        <taxon>Peronosporales</taxon>
        <taxon>Peronosporaceae</taxon>
        <taxon>Phytophthora</taxon>
    </lineage>
</organism>
<sequence length="162" mass="17333">MALVLQSAPCSALLSHIPELVTASEEPLQPGVRLNELLAVKPASLSVALMTSAPTPPSTLATLDLPSSSPTRKDAQVSNSTTPTKTRETTRGEDGVQAYVSRLLKRVAEPAGAITDLTSHSFRRGGDQHANGNDRLAAQWIFDRGAWDMSKINTGFAYVYKT</sequence>
<keyword evidence="3" id="KW-1185">Reference proteome</keyword>
<evidence type="ECO:0000313" key="2">
    <source>
        <dbReference type="EMBL" id="KAE9328795.1"/>
    </source>
</evidence>
<evidence type="ECO:0000256" key="1">
    <source>
        <dbReference type="SAM" id="MobiDB-lite"/>
    </source>
</evidence>